<dbReference type="CDD" id="cd01048">
    <property type="entry name" value="Ferritin_like_AB2"/>
    <property type="match status" value="1"/>
</dbReference>
<dbReference type="InterPro" id="IPR009078">
    <property type="entry name" value="Ferritin-like_SF"/>
</dbReference>
<gene>
    <name evidence="3" type="ORF">OIK40_07465</name>
</gene>
<feature type="signal peptide" evidence="2">
    <location>
        <begin position="1"/>
        <end position="27"/>
    </location>
</feature>
<feature type="compositionally biased region" description="Gly residues" evidence="1">
    <location>
        <begin position="162"/>
        <end position="178"/>
    </location>
</feature>
<reference evidence="3 4" key="1">
    <citation type="submission" date="2022-10" db="EMBL/GenBank/DDBJ databases">
        <title>Erythrobacter sp. sf7 Genome sequencing.</title>
        <authorList>
            <person name="Park S."/>
        </authorList>
    </citation>
    <scope>NUCLEOTIDE SEQUENCE [LARGE SCALE GENOMIC DNA]</scope>
    <source>
        <strain evidence="4">sf7</strain>
    </source>
</reference>
<keyword evidence="4" id="KW-1185">Reference proteome</keyword>
<evidence type="ECO:0000256" key="1">
    <source>
        <dbReference type="SAM" id="MobiDB-lite"/>
    </source>
</evidence>
<dbReference type="EMBL" id="JAQQXQ010000005">
    <property type="protein sequence ID" value="MDC8754474.1"/>
    <property type="molecule type" value="Genomic_DNA"/>
</dbReference>
<protein>
    <submittedName>
        <fullName evidence="3">DUF2202 domain-containing protein</fullName>
    </submittedName>
</protein>
<dbReference type="SUPFAM" id="SSF47240">
    <property type="entry name" value="Ferritin-like"/>
    <property type="match status" value="1"/>
</dbReference>
<accession>A0ABT5JPD5</accession>
<organism evidence="3 4">
    <name type="scientific">Erythrobacter fulvus</name>
    <dbReference type="NCBI Taxonomy" id="2987523"/>
    <lineage>
        <taxon>Bacteria</taxon>
        <taxon>Pseudomonadati</taxon>
        <taxon>Pseudomonadota</taxon>
        <taxon>Alphaproteobacteria</taxon>
        <taxon>Sphingomonadales</taxon>
        <taxon>Erythrobacteraceae</taxon>
        <taxon>Erythrobacter/Porphyrobacter group</taxon>
        <taxon>Erythrobacter</taxon>
    </lineage>
</organism>
<dbReference type="Proteomes" id="UP001216558">
    <property type="component" value="Unassembled WGS sequence"/>
</dbReference>
<feature type="region of interest" description="Disordered" evidence="1">
    <location>
        <begin position="158"/>
        <end position="178"/>
    </location>
</feature>
<evidence type="ECO:0000313" key="4">
    <source>
        <dbReference type="Proteomes" id="UP001216558"/>
    </source>
</evidence>
<dbReference type="Gene3D" id="1.20.1260.10">
    <property type="match status" value="1"/>
</dbReference>
<feature type="chain" id="PRO_5045250182" evidence="2">
    <location>
        <begin position="28"/>
        <end position="178"/>
    </location>
</feature>
<dbReference type="InterPro" id="IPR019243">
    <property type="entry name" value="DUF2202"/>
</dbReference>
<keyword evidence="2" id="KW-0732">Signal</keyword>
<evidence type="ECO:0000256" key="2">
    <source>
        <dbReference type="SAM" id="SignalP"/>
    </source>
</evidence>
<dbReference type="InterPro" id="IPR012347">
    <property type="entry name" value="Ferritin-like"/>
</dbReference>
<proteinExistence type="predicted"/>
<evidence type="ECO:0000313" key="3">
    <source>
        <dbReference type="EMBL" id="MDC8754474.1"/>
    </source>
</evidence>
<comment type="caution">
    <text evidence="3">The sequence shown here is derived from an EMBL/GenBank/DDBJ whole genome shotgun (WGS) entry which is preliminary data.</text>
</comment>
<dbReference type="RefSeq" id="WP_273677466.1">
    <property type="nucleotide sequence ID" value="NZ_JAQQXQ010000005.1"/>
</dbReference>
<sequence length="178" mass="18774">MTGRKTNPSLLAGALALAAAIPGAAISAQSSGDAEALRAALDDEYKAEATYAAVIAAFGEVRPFINIIEAERRHAASVRAEMDRLGLSYDAANPYLGKLAAPASVLEACKQGVAAEVENIALYDRLLPTIGDPQVRDTLTRLQWASRERHLPAFKRCVERGGSMGRGPGGSRGRQGTN</sequence>
<name>A0ABT5JPD5_9SPHN</name>